<comment type="subcellular location">
    <subcellularLocation>
        <location evidence="1">Cell membrane</location>
        <topology evidence="1">Multi-pass membrane protein</topology>
    </subcellularLocation>
</comment>
<dbReference type="InterPro" id="IPR032808">
    <property type="entry name" value="DoxX"/>
</dbReference>
<sequence>MTTRTETFSASLPLAGADYAAAAGRLLIAAIFLLSGFSKVTGLAGTVDYIAAVGLPAPTLAALGAIAVELLGGIALVAGLRTRLVASVLAVFTLATAVFFHADLADQNQFIHFFKNIAIAGGLLQVIAFGAGRLSLDRG</sequence>
<dbReference type="EMBL" id="VFRP01000017">
    <property type="protein sequence ID" value="TPE49135.1"/>
    <property type="molecule type" value="Genomic_DNA"/>
</dbReference>
<dbReference type="RefSeq" id="WP_140455108.1">
    <property type="nucleotide sequence ID" value="NZ_VFRP01000017.1"/>
</dbReference>
<dbReference type="GO" id="GO:0005886">
    <property type="term" value="C:plasma membrane"/>
    <property type="evidence" value="ECO:0007669"/>
    <property type="project" value="UniProtKB-SubCell"/>
</dbReference>
<evidence type="ECO:0000256" key="7">
    <source>
        <dbReference type="SAM" id="Phobius"/>
    </source>
</evidence>
<gene>
    <name evidence="8" type="ORF">FJM51_15800</name>
</gene>
<dbReference type="PANTHER" id="PTHR33452">
    <property type="entry name" value="OXIDOREDUCTASE CATD-RELATED"/>
    <property type="match status" value="1"/>
</dbReference>
<keyword evidence="4 7" id="KW-0812">Transmembrane</keyword>
<keyword evidence="6 7" id="KW-0472">Membrane</keyword>
<dbReference type="Pfam" id="PF07681">
    <property type="entry name" value="DoxX"/>
    <property type="match status" value="1"/>
</dbReference>
<evidence type="ECO:0000313" key="9">
    <source>
        <dbReference type="Proteomes" id="UP000319255"/>
    </source>
</evidence>
<feature type="transmembrane region" description="Helical" evidence="7">
    <location>
        <begin position="12"/>
        <end position="37"/>
    </location>
</feature>
<keyword evidence="5 7" id="KW-1133">Transmembrane helix</keyword>
<dbReference type="InterPro" id="IPR051907">
    <property type="entry name" value="DoxX-like_oxidoreductase"/>
</dbReference>
<dbReference type="PANTHER" id="PTHR33452:SF1">
    <property type="entry name" value="INNER MEMBRANE PROTEIN YPHA-RELATED"/>
    <property type="match status" value="1"/>
</dbReference>
<evidence type="ECO:0000256" key="1">
    <source>
        <dbReference type="ARBA" id="ARBA00004651"/>
    </source>
</evidence>
<comment type="similarity">
    <text evidence="2">Belongs to the DoxX family.</text>
</comment>
<dbReference type="OrthoDB" id="9810206at2"/>
<evidence type="ECO:0000256" key="6">
    <source>
        <dbReference type="ARBA" id="ARBA00023136"/>
    </source>
</evidence>
<dbReference type="Proteomes" id="UP000319255">
    <property type="component" value="Unassembled WGS sequence"/>
</dbReference>
<accession>A0A501WL57</accession>
<feature type="transmembrane region" description="Helical" evidence="7">
    <location>
        <begin position="49"/>
        <end position="77"/>
    </location>
</feature>
<feature type="transmembrane region" description="Helical" evidence="7">
    <location>
        <begin position="84"/>
        <end position="102"/>
    </location>
</feature>
<dbReference type="AlphaFoldDB" id="A0A501WL57"/>
<evidence type="ECO:0000313" key="8">
    <source>
        <dbReference type="EMBL" id="TPE49135.1"/>
    </source>
</evidence>
<evidence type="ECO:0000256" key="5">
    <source>
        <dbReference type="ARBA" id="ARBA00022989"/>
    </source>
</evidence>
<evidence type="ECO:0000256" key="2">
    <source>
        <dbReference type="ARBA" id="ARBA00006679"/>
    </source>
</evidence>
<feature type="transmembrane region" description="Helical" evidence="7">
    <location>
        <begin position="114"/>
        <end position="136"/>
    </location>
</feature>
<keyword evidence="3" id="KW-1003">Cell membrane</keyword>
<organism evidence="8 9">
    <name type="scientific">Amaricoccus solimangrovi</name>
    <dbReference type="NCBI Taxonomy" id="2589815"/>
    <lineage>
        <taxon>Bacteria</taxon>
        <taxon>Pseudomonadati</taxon>
        <taxon>Pseudomonadota</taxon>
        <taxon>Alphaproteobacteria</taxon>
        <taxon>Rhodobacterales</taxon>
        <taxon>Paracoccaceae</taxon>
        <taxon>Amaricoccus</taxon>
    </lineage>
</organism>
<evidence type="ECO:0000256" key="4">
    <source>
        <dbReference type="ARBA" id="ARBA00022692"/>
    </source>
</evidence>
<comment type="caution">
    <text evidence="8">The sequence shown here is derived from an EMBL/GenBank/DDBJ whole genome shotgun (WGS) entry which is preliminary data.</text>
</comment>
<evidence type="ECO:0000256" key="3">
    <source>
        <dbReference type="ARBA" id="ARBA00022475"/>
    </source>
</evidence>
<name>A0A501WL57_9RHOB</name>
<proteinExistence type="inferred from homology"/>
<keyword evidence="9" id="KW-1185">Reference proteome</keyword>
<protein>
    <submittedName>
        <fullName evidence="8">DoxX family protein</fullName>
    </submittedName>
</protein>
<reference evidence="8 9" key="1">
    <citation type="submission" date="2019-06" db="EMBL/GenBank/DDBJ databases">
        <title>A novel bacterium of genus Amaricoccus, isolated from marine sediment.</title>
        <authorList>
            <person name="Huang H."/>
            <person name="Mo K."/>
            <person name="Hu Y."/>
        </authorList>
    </citation>
    <scope>NUCLEOTIDE SEQUENCE [LARGE SCALE GENOMIC DNA]</scope>
    <source>
        <strain evidence="8 9">HB172011</strain>
    </source>
</reference>